<evidence type="ECO:0000313" key="5">
    <source>
        <dbReference type="EMBL" id="TGO89308.1"/>
    </source>
</evidence>
<keyword evidence="4" id="KW-0378">Hydrolase</keyword>
<name>A0A4Z1KXQ3_9HELO</name>
<dbReference type="Gene3D" id="3.40.50.1820">
    <property type="entry name" value="alpha/beta hydrolase"/>
    <property type="match status" value="1"/>
</dbReference>
<evidence type="ECO:0000256" key="3">
    <source>
        <dbReference type="ARBA" id="ARBA00022677"/>
    </source>
</evidence>
<dbReference type="GO" id="GO:0016298">
    <property type="term" value="F:lipase activity"/>
    <property type="evidence" value="ECO:0007669"/>
    <property type="project" value="InterPro"/>
</dbReference>
<protein>
    <submittedName>
        <fullName evidence="5">Uncharacterized protein</fullName>
    </submittedName>
</protein>
<dbReference type="Proteomes" id="UP000297280">
    <property type="component" value="Unassembled WGS sequence"/>
</dbReference>
<dbReference type="AlphaFoldDB" id="A0A4Z1KXQ3"/>
<evidence type="ECO:0000256" key="4">
    <source>
        <dbReference type="ARBA" id="ARBA00022801"/>
    </source>
</evidence>
<dbReference type="Pfam" id="PF10230">
    <property type="entry name" value="LIDHydrolase"/>
    <property type="match status" value="1"/>
</dbReference>
<proteinExistence type="inferred from homology"/>
<dbReference type="EMBL" id="PQXO01000115">
    <property type="protein sequence ID" value="TGO89308.1"/>
    <property type="molecule type" value="Genomic_DNA"/>
</dbReference>
<evidence type="ECO:0000256" key="2">
    <source>
        <dbReference type="ARBA" id="ARBA00008300"/>
    </source>
</evidence>
<accession>A0A4Z1KXQ3</accession>
<dbReference type="PANTHER" id="PTHR13390">
    <property type="entry name" value="LIPASE"/>
    <property type="match status" value="1"/>
</dbReference>
<dbReference type="GO" id="GO:0005811">
    <property type="term" value="C:lipid droplet"/>
    <property type="evidence" value="ECO:0007669"/>
    <property type="project" value="UniProtKB-SubCell"/>
</dbReference>
<dbReference type="PANTHER" id="PTHR13390:SF0">
    <property type="entry name" value="LIPID DROPLET-ASSOCIATED HYDROLASE"/>
    <property type="match status" value="1"/>
</dbReference>
<sequence length="725" mass="81789">MPQQISYRPVSDSPDATYHLIFFITGNPGLIGYYSTFLSLLNDLLSSSPTKNLDTYHIFGQSLAGFETDDVPSESPNQNPYSLEQQIDIVHDCLVEQINGASTPYKNVILIGHSVGSYILLETLSKLITPAAIPSISAVLSGILLFPTVTHISRSPSGAKLTPLMSIPNFPVLASSTAKMLLYCAPNVILDFLVKKVTGMPEEAAKVTTSFLRSKNGIWQALHLARDEMNAITDDKWNSEIWGVEHSETSQSSPPKLIFYFGENDHWVASHTRDALIAARASPMPVSASSTSSFSIKENNKPIMMIDKEGIDHGFCIMKQWQQSDIKTGRLHDFEAGLPEGFREKLPEDYDHWTKRELDRIAELRALFAGKTRNLPDIVELKKLKIARKENSINSRHANLNLNEVWKDKLKKEQAELQRDCEAFGNKPAKATQVRKDLETNGQKIRGAKNKDRILNKMVAKWESPGSIKKPGFLRKADINRPENSDVPAPSGGSKQLTGIRRIFLPNAKVIEDKNGPRKGPTPFSMCLRQAAKVYEAMDLEPDIKLVHSQLHESPPFHPLRTLDQSYYFKLENTESWDRDQVVYRATNERTNMHGSSRVVMVDQLWMYILDERGLPFWNSILSLLQDYIIDNHISDTIIISFPKRLGRNKPDSSAVNKCIRNRLEKIRQSKINSVYDLALLVINECSVVFFDHTKPTDERPEVLDTFTNAISYVSGMKTTAFELF</sequence>
<evidence type="ECO:0000313" key="6">
    <source>
        <dbReference type="Proteomes" id="UP000297280"/>
    </source>
</evidence>
<gene>
    <name evidence="5" type="ORF">BPOR_0115g00130</name>
</gene>
<organism evidence="5 6">
    <name type="scientific">Botrytis porri</name>
    <dbReference type="NCBI Taxonomy" id="87229"/>
    <lineage>
        <taxon>Eukaryota</taxon>
        <taxon>Fungi</taxon>
        <taxon>Dikarya</taxon>
        <taxon>Ascomycota</taxon>
        <taxon>Pezizomycotina</taxon>
        <taxon>Leotiomycetes</taxon>
        <taxon>Helotiales</taxon>
        <taxon>Sclerotiniaceae</taxon>
        <taxon>Botrytis</taxon>
    </lineage>
</organism>
<keyword evidence="6" id="KW-1185">Reference proteome</keyword>
<keyword evidence="3" id="KW-0551">Lipid droplet</keyword>
<comment type="similarity">
    <text evidence="2">Belongs to the AB hydrolase superfamily. LDAH family.</text>
</comment>
<comment type="caution">
    <text evidence="5">The sequence shown here is derived from an EMBL/GenBank/DDBJ whole genome shotgun (WGS) entry which is preliminary data.</text>
</comment>
<dbReference type="GO" id="GO:0019915">
    <property type="term" value="P:lipid storage"/>
    <property type="evidence" value="ECO:0007669"/>
    <property type="project" value="InterPro"/>
</dbReference>
<reference evidence="5 6" key="1">
    <citation type="submission" date="2017-12" db="EMBL/GenBank/DDBJ databases">
        <title>Comparative genomics of Botrytis spp.</title>
        <authorList>
            <person name="Valero-Jimenez C.A."/>
            <person name="Tapia P."/>
            <person name="Veloso J."/>
            <person name="Silva-Moreno E."/>
            <person name="Staats M."/>
            <person name="Valdes J.H."/>
            <person name="Van Kan J.A.L."/>
        </authorList>
    </citation>
    <scope>NUCLEOTIDE SEQUENCE [LARGE SCALE GENOMIC DNA]</scope>
    <source>
        <strain evidence="5 6">MUCL3349</strain>
    </source>
</reference>
<comment type="subcellular location">
    <subcellularLocation>
        <location evidence="1">Lipid droplet</location>
    </subcellularLocation>
</comment>
<evidence type="ECO:0000256" key="1">
    <source>
        <dbReference type="ARBA" id="ARBA00004502"/>
    </source>
</evidence>
<dbReference type="InterPro" id="IPR019363">
    <property type="entry name" value="LDAH"/>
</dbReference>
<dbReference type="SUPFAM" id="SSF53474">
    <property type="entry name" value="alpha/beta-Hydrolases"/>
    <property type="match status" value="1"/>
</dbReference>
<dbReference type="InterPro" id="IPR029058">
    <property type="entry name" value="AB_hydrolase_fold"/>
</dbReference>